<name>A0A4R7RJ14_9BACT</name>
<organism evidence="1 2">
    <name type="scientific">Prosthecobacter fusiformis</name>
    <dbReference type="NCBI Taxonomy" id="48464"/>
    <lineage>
        <taxon>Bacteria</taxon>
        <taxon>Pseudomonadati</taxon>
        <taxon>Verrucomicrobiota</taxon>
        <taxon>Verrucomicrobiia</taxon>
        <taxon>Verrucomicrobiales</taxon>
        <taxon>Verrucomicrobiaceae</taxon>
        <taxon>Prosthecobacter</taxon>
    </lineage>
</organism>
<dbReference type="AlphaFoldDB" id="A0A4R7RJ14"/>
<evidence type="ECO:0000313" key="2">
    <source>
        <dbReference type="Proteomes" id="UP000295662"/>
    </source>
</evidence>
<sequence>MLWRILSAVVVLFWAVMTGLIIRDTYFPDHSRFAVVPPKFVFDLFLTEAAAFNNTLHLYHEKEKIGHTTFTIRRDGNVEEDEEAPVYAVLASGSMDLKESQIAGHDVTYRLTGELEDAERWSSFDLELKSVSADMQATVIWKTGDKLPAIEVKKAGQLVMNTQFIQTMMAMKGAFGGETDWLAQLTKVREGAQAMPLKAREGIMELAGKQRRCYIVTLDVLQMEEVRLYFTEVGELARIEFPQGYRFIEPMMHGLERGMNTLE</sequence>
<reference evidence="1 2" key="1">
    <citation type="submission" date="2019-03" db="EMBL/GenBank/DDBJ databases">
        <title>Genomic Encyclopedia of Archaeal and Bacterial Type Strains, Phase II (KMG-II): from individual species to whole genera.</title>
        <authorList>
            <person name="Goeker M."/>
        </authorList>
    </citation>
    <scope>NUCLEOTIDE SEQUENCE [LARGE SCALE GENOMIC DNA]</scope>
    <source>
        <strain evidence="1 2">ATCC 25309</strain>
    </source>
</reference>
<dbReference type="Proteomes" id="UP000295662">
    <property type="component" value="Unassembled WGS sequence"/>
</dbReference>
<dbReference type="EMBL" id="SOCA01000014">
    <property type="protein sequence ID" value="TDU63199.1"/>
    <property type="molecule type" value="Genomic_DNA"/>
</dbReference>
<evidence type="ECO:0000313" key="1">
    <source>
        <dbReference type="EMBL" id="TDU63199.1"/>
    </source>
</evidence>
<proteinExistence type="predicted"/>
<comment type="caution">
    <text evidence="1">The sequence shown here is derived from an EMBL/GenBank/DDBJ whole genome shotgun (WGS) entry which is preliminary data.</text>
</comment>
<gene>
    <name evidence="1" type="ORF">EI77_04407</name>
</gene>
<protein>
    <submittedName>
        <fullName evidence="1">Uncharacterized protein</fullName>
    </submittedName>
</protein>
<keyword evidence="2" id="KW-1185">Reference proteome</keyword>
<accession>A0A4R7RJ14</accession>